<feature type="compositionally biased region" description="Low complexity" evidence="1">
    <location>
        <begin position="340"/>
        <end position="350"/>
    </location>
</feature>
<feature type="compositionally biased region" description="Low complexity" evidence="1">
    <location>
        <begin position="273"/>
        <end position="282"/>
    </location>
</feature>
<feature type="region of interest" description="Disordered" evidence="1">
    <location>
        <begin position="259"/>
        <end position="282"/>
    </location>
</feature>
<reference evidence="3 4" key="1">
    <citation type="journal article" date="2020" name="G3 (Bethesda)">
        <title>Improved Reference Genome for Cyclotella cryptica CCMP332, a Model for Cell Wall Morphogenesis, Salinity Adaptation, and Lipid Production in Diatoms (Bacillariophyta).</title>
        <authorList>
            <person name="Roberts W.R."/>
            <person name="Downey K.M."/>
            <person name="Ruck E.C."/>
            <person name="Traller J.C."/>
            <person name="Alverson A.J."/>
        </authorList>
    </citation>
    <scope>NUCLEOTIDE SEQUENCE [LARGE SCALE GENOMIC DNA]</scope>
    <source>
        <strain evidence="3 4">CCMP332</strain>
    </source>
</reference>
<proteinExistence type="predicted"/>
<feature type="compositionally biased region" description="Polar residues" evidence="1">
    <location>
        <begin position="261"/>
        <end position="270"/>
    </location>
</feature>
<evidence type="ECO:0000313" key="3">
    <source>
        <dbReference type="EMBL" id="KAL3802064.1"/>
    </source>
</evidence>
<dbReference type="InterPro" id="IPR006640">
    <property type="entry name" value="SprT-like_domain"/>
</dbReference>
<accession>A0ABD3QPX2</accession>
<dbReference type="Gene3D" id="1.10.30.10">
    <property type="entry name" value="High mobility group box domain"/>
    <property type="match status" value="1"/>
</dbReference>
<dbReference type="PANTHER" id="PTHR23099:SF0">
    <property type="entry name" value="GERM CELL NUCLEAR ACIDIC PROTEIN"/>
    <property type="match status" value="1"/>
</dbReference>
<dbReference type="CDD" id="cd00084">
    <property type="entry name" value="HMG-box_SF"/>
    <property type="match status" value="1"/>
</dbReference>
<dbReference type="PANTHER" id="PTHR23099">
    <property type="entry name" value="TRANSCRIPTIONAL REGULATOR"/>
    <property type="match status" value="1"/>
</dbReference>
<dbReference type="SUPFAM" id="SSF47095">
    <property type="entry name" value="HMG-box"/>
    <property type="match status" value="1"/>
</dbReference>
<dbReference type="GO" id="GO:0006950">
    <property type="term" value="P:response to stress"/>
    <property type="evidence" value="ECO:0007669"/>
    <property type="project" value="UniProtKB-ARBA"/>
</dbReference>
<gene>
    <name evidence="3" type="ORF">HJC23_010820</name>
</gene>
<organism evidence="3 4">
    <name type="scientific">Cyclotella cryptica</name>
    <dbReference type="NCBI Taxonomy" id="29204"/>
    <lineage>
        <taxon>Eukaryota</taxon>
        <taxon>Sar</taxon>
        <taxon>Stramenopiles</taxon>
        <taxon>Ochrophyta</taxon>
        <taxon>Bacillariophyta</taxon>
        <taxon>Coscinodiscophyceae</taxon>
        <taxon>Thalassiosirophycidae</taxon>
        <taxon>Stephanodiscales</taxon>
        <taxon>Stephanodiscaceae</taxon>
        <taxon>Cyclotella</taxon>
    </lineage>
</organism>
<feature type="compositionally biased region" description="Basic and acidic residues" evidence="1">
    <location>
        <begin position="359"/>
        <end position="368"/>
    </location>
</feature>
<dbReference type="AlphaFoldDB" id="A0ABD3QPX2"/>
<feature type="region of interest" description="Disordered" evidence="1">
    <location>
        <begin position="309"/>
        <end position="375"/>
    </location>
</feature>
<protein>
    <recommendedName>
        <fullName evidence="2">SprT-like domain-containing protein</fullName>
    </recommendedName>
</protein>
<evidence type="ECO:0000259" key="2">
    <source>
        <dbReference type="SMART" id="SM00731"/>
    </source>
</evidence>
<feature type="compositionally biased region" description="Acidic residues" evidence="1">
    <location>
        <begin position="176"/>
        <end position="193"/>
    </location>
</feature>
<sequence>MPLDNIASLNNESSVNKTAYDTTTSNDSIDLTQLKARYDALLPKYGFLWRSMANKRMEKQLRGNDTVDSTIARPLASGKENSNPMTAVVPLDESNVKPSLETKATPSFLTAIETKQPISLRIHDACDDDCNCADPVVEIDENDSVYDARDALVDSDDDGEAGAKSTPSENPTNTIDDVEFEAEFADDESDEEVVVGRKPKTKTLVIESDDESSGSKSEEDSISLEDDESVIKSNTGESINDESIDKIDVAHDIVEERRKITSTVASNPRINSDDISSSSEVEWVELSSDEEEEIEHRPNQVNTVVILSSDEEEESESEEDGSDQGSVYTLDDSDSDEGVNSISSDDNSIRSQRKPPTKTSEKVNRTNDKSCPNNAITIAKPKSQLTSKKATLAFRKNRDSILTSTFSEFNRVAFGNALSSVQVTWSKKLNTTAGITRMKGLRSPTETKSRVATIELATKVIDNEERLRSTLLHEMCHAAAWLVDGVHRPPHGKCFKKWASISMKKIKDVEVTTTHDYQIAYKFAWACTSTTCNVVIKRHSRSVDPSKHCCGRCKSKLIEIEVPSNNTDKTNVGYTPKMARKPSDYALFLKEQTPHVRQRLANERNCKTSEISQADVMKECGKLWRSQKSEKVQDLDDGLKAMADKLTGLYLKADSP</sequence>
<keyword evidence="4" id="KW-1185">Reference proteome</keyword>
<feature type="domain" description="SprT-like" evidence="2">
    <location>
        <begin position="399"/>
        <end position="560"/>
    </location>
</feature>
<comment type="caution">
    <text evidence="3">The sequence shown here is derived from an EMBL/GenBank/DDBJ whole genome shotgun (WGS) entry which is preliminary data.</text>
</comment>
<evidence type="ECO:0000313" key="4">
    <source>
        <dbReference type="Proteomes" id="UP001516023"/>
    </source>
</evidence>
<name>A0ABD3QPX2_9STRA</name>
<dbReference type="EMBL" id="JABMIG020000022">
    <property type="protein sequence ID" value="KAL3802064.1"/>
    <property type="molecule type" value="Genomic_DNA"/>
</dbReference>
<feature type="compositionally biased region" description="Acidic residues" evidence="1">
    <location>
        <begin position="309"/>
        <end position="322"/>
    </location>
</feature>
<dbReference type="InterPro" id="IPR036910">
    <property type="entry name" value="HMG_box_dom_sf"/>
</dbReference>
<feature type="compositionally biased region" description="Polar residues" evidence="1">
    <location>
        <begin position="165"/>
        <end position="175"/>
    </location>
</feature>
<dbReference type="SMART" id="SM00731">
    <property type="entry name" value="SprT"/>
    <property type="match status" value="1"/>
</dbReference>
<evidence type="ECO:0000256" key="1">
    <source>
        <dbReference type="SAM" id="MobiDB-lite"/>
    </source>
</evidence>
<dbReference type="Pfam" id="PF10263">
    <property type="entry name" value="SprT-like"/>
    <property type="match status" value="1"/>
</dbReference>
<dbReference type="Proteomes" id="UP001516023">
    <property type="component" value="Unassembled WGS sequence"/>
</dbReference>
<feature type="region of interest" description="Disordered" evidence="1">
    <location>
        <begin position="154"/>
        <end position="238"/>
    </location>
</feature>